<keyword evidence="1" id="KW-1133">Transmembrane helix</keyword>
<proteinExistence type="predicted"/>
<protein>
    <submittedName>
        <fullName evidence="2">Uncharacterized protein</fullName>
    </submittedName>
</protein>
<evidence type="ECO:0000313" key="2">
    <source>
        <dbReference type="EMBL" id="MFC5814432.1"/>
    </source>
</evidence>
<comment type="caution">
    <text evidence="2">The sequence shown here is derived from an EMBL/GenBank/DDBJ whole genome shotgun (WGS) entry which is preliminary data.</text>
</comment>
<dbReference type="Proteomes" id="UP001596096">
    <property type="component" value="Unassembled WGS sequence"/>
</dbReference>
<dbReference type="EMBL" id="JBHSNW010000002">
    <property type="protein sequence ID" value="MFC5814432.1"/>
    <property type="molecule type" value="Genomic_DNA"/>
</dbReference>
<reference evidence="3" key="1">
    <citation type="journal article" date="2019" name="Int. J. Syst. Evol. Microbiol.">
        <title>The Global Catalogue of Microorganisms (GCM) 10K type strain sequencing project: providing services to taxonomists for standard genome sequencing and annotation.</title>
        <authorList>
            <consortium name="The Broad Institute Genomics Platform"/>
            <consortium name="The Broad Institute Genome Sequencing Center for Infectious Disease"/>
            <person name="Wu L."/>
            <person name="Ma J."/>
        </authorList>
    </citation>
    <scope>NUCLEOTIDE SEQUENCE [LARGE SCALE GENOMIC DNA]</scope>
    <source>
        <strain evidence="3">CGMCC 4.7106</strain>
    </source>
</reference>
<keyword evidence="3" id="KW-1185">Reference proteome</keyword>
<feature type="transmembrane region" description="Helical" evidence="1">
    <location>
        <begin position="20"/>
        <end position="40"/>
    </location>
</feature>
<dbReference type="RefSeq" id="WP_281429263.1">
    <property type="nucleotide sequence ID" value="NZ_JAHKRN010000002.1"/>
</dbReference>
<keyword evidence="1" id="KW-0472">Membrane</keyword>
<gene>
    <name evidence="2" type="ORF">ACFPUY_05025</name>
</gene>
<evidence type="ECO:0000256" key="1">
    <source>
        <dbReference type="SAM" id="Phobius"/>
    </source>
</evidence>
<accession>A0ABW1BMY7</accession>
<name>A0ABW1BMY7_9ACTN</name>
<evidence type="ECO:0000313" key="3">
    <source>
        <dbReference type="Proteomes" id="UP001596096"/>
    </source>
</evidence>
<sequence length="43" mass="4764">MDNDEPAIQLWSDAELAAGAGFVVLLVLLPTIIWPATVMLRRR</sequence>
<keyword evidence="1" id="KW-0812">Transmembrane</keyword>
<organism evidence="2 3">
    <name type="scientific">Nonomuraea harbinensis</name>
    <dbReference type="NCBI Taxonomy" id="1286938"/>
    <lineage>
        <taxon>Bacteria</taxon>
        <taxon>Bacillati</taxon>
        <taxon>Actinomycetota</taxon>
        <taxon>Actinomycetes</taxon>
        <taxon>Streptosporangiales</taxon>
        <taxon>Streptosporangiaceae</taxon>
        <taxon>Nonomuraea</taxon>
    </lineage>
</organism>